<dbReference type="EMBL" id="JAEAOA010001706">
    <property type="protein sequence ID" value="KAK3576481.1"/>
    <property type="molecule type" value="Genomic_DNA"/>
</dbReference>
<evidence type="ECO:0000313" key="2">
    <source>
        <dbReference type="Proteomes" id="UP001195483"/>
    </source>
</evidence>
<keyword evidence="2" id="KW-1185">Reference proteome</keyword>
<reference evidence="1" key="1">
    <citation type="journal article" date="2021" name="Genome Biol. Evol.">
        <title>A High-Quality Reference Genome for a Parasitic Bivalve with Doubly Uniparental Inheritance (Bivalvia: Unionida).</title>
        <authorList>
            <person name="Smith C.H."/>
        </authorList>
    </citation>
    <scope>NUCLEOTIDE SEQUENCE</scope>
    <source>
        <strain evidence="1">CHS0354</strain>
    </source>
</reference>
<reference evidence="1" key="2">
    <citation type="journal article" date="2021" name="Genome Biol. Evol.">
        <title>Developing a high-quality reference genome for a parasitic bivalve with doubly uniparental inheritance (Bivalvia: Unionida).</title>
        <authorList>
            <person name="Smith C.H."/>
        </authorList>
    </citation>
    <scope>NUCLEOTIDE SEQUENCE</scope>
    <source>
        <strain evidence="1">CHS0354</strain>
        <tissue evidence="1">Mantle</tissue>
    </source>
</reference>
<sequence length="157" mass="17764">MSKSLKTKMLLDFIEPPSSGTVRIIAFMLSTSSNIIQRERPTLYYTHEEKDKLYEALDKWKLTTGLHSPVSPLTEGTRSTRSASDCWRCAAATRCVINNFFKCKEIYQVSWGHPVSSPYAATTVPTVNNTKVSAQRQEEGLYTNQHLLCKQPMKETA</sequence>
<comment type="caution">
    <text evidence="1">The sequence shown here is derived from an EMBL/GenBank/DDBJ whole genome shotgun (WGS) entry which is preliminary data.</text>
</comment>
<dbReference type="AlphaFoldDB" id="A0AAE0VG61"/>
<feature type="non-terminal residue" evidence="1">
    <location>
        <position position="1"/>
    </location>
</feature>
<reference evidence="1" key="3">
    <citation type="submission" date="2023-05" db="EMBL/GenBank/DDBJ databases">
        <authorList>
            <person name="Smith C.H."/>
        </authorList>
    </citation>
    <scope>NUCLEOTIDE SEQUENCE</scope>
    <source>
        <strain evidence="1">CHS0354</strain>
        <tissue evidence="1">Mantle</tissue>
    </source>
</reference>
<protein>
    <submittedName>
        <fullName evidence="1">Uncharacterized protein</fullName>
    </submittedName>
</protein>
<gene>
    <name evidence="1" type="ORF">CHS0354_028535</name>
</gene>
<name>A0AAE0VG61_9BIVA</name>
<dbReference type="Proteomes" id="UP001195483">
    <property type="component" value="Unassembled WGS sequence"/>
</dbReference>
<proteinExistence type="predicted"/>
<organism evidence="1 2">
    <name type="scientific">Potamilus streckersoni</name>
    <dbReference type="NCBI Taxonomy" id="2493646"/>
    <lineage>
        <taxon>Eukaryota</taxon>
        <taxon>Metazoa</taxon>
        <taxon>Spiralia</taxon>
        <taxon>Lophotrochozoa</taxon>
        <taxon>Mollusca</taxon>
        <taxon>Bivalvia</taxon>
        <taxon>Autobranchia</taxon>
        <taxon>Heteroconchia</taxon>
        <taxon>Palaeoheterodonta</taxon>
        <taxon>Unionida</taxon>
        <taxon>Unionoidea</taxon>
        <taxon>Unionidae</taxon>
        <taxon>Ambleminae</taxon>
        <taxon>Lampsilini</taxon>
        <taxon>Potamilus</taxon>
    </lineage>
</organism>
<accession>A0AAE0VG61</accession>
<evidence type="ECO:0000313" key="1">
    <source>
        <dbReference type="EMBL" id="KAK3576481.1"/>
    </source>
</evidence>